<keyword evidence="4" id="KW-1185">Reference proteome</keyword>
<evidence type="ECO:0000313" key="4">
    <source>
        <dbReference type="Proteomes" id="UP001164390"/>
    </source>
</evidence>
<evidence type="ECO:0000313" key="3">
    <source>
        <dbReference type="EMBL" id="UYM04271.1"/>
    </source>
</evidence>
<name>A0AA46YKA3_9ACTN</name>
<dbReference type="AlphaFoldDB" id="A0AA46YKA3"/>
<evidence type="ECO:0000256" key="1">
    <source>
        <dbReference type="SAM" id="Phobius"/>
    </source>
</evidence>
<organism evidence="3 4">
    <name type="scientific">Solicola gregarius</name>
    <dbReference type="NCBI Taxonomy" id="2908642"/>
    <lineage>
        <taxon>Bacteria</taxon>
        <taxon>Bacillati</taxon>
        <taxon>Actinomycetota</taxon>
        <taxon>Actinomycetes</taxon>
        <taxon>Propionibacteriales</taxon>
        <taxon>Nocardioidaceae</taxon>
        <taxon>Solicola</taxon>
    </lineage>
</organism>
<dbReference type="EMBL" id="CP094970">
    <property type="protein sequence ID" value="UYM04271.1"/>
    <property type="molecule type" value="Genomic_DNA"/>
</dbReference>
<evidence type="ECO:0000256" key="2">
    <source>
        <dbReference type="SAM" id="SignalP"/>
    </source>
</evidence>
<keyword evidence="1" id="KW-1133">Transmembrane helix</keyword>
<dbReference type="KEGG" id="sgrg:L0C25_17230"/>
<accession>A0AA46YKA3</accession>
<keyword evidence="1" id="KW-0472">Membrane</keyword>
<dbReference type="RefSeq" id="WP_271632939.1">
    <property type="nucleotide sequence ID" value="NZ_CP094970.1"/>
</dbReference>
<sequence length="104" mass="11171">MQTRKRFAARTAAAVIVPVLLVLATAGQASADMPSTWENSESYSTMDVLLIFVGIPLLLFVGIATFGWLTHTKKAHTYPIRRETDGGVIAARAASDGQQEISGH</sequence>
<gene>
    <name evidence="3" type="ORF">L0C25_17230</name>
</gene>
<feature type="transmembrane region" description="Helical" evidence="1">
    <location>
        <begin position="47"/>
        <end position="69"/>
    </location>
</feature>
<evidence type="ECO:0008006" key="5">
    <source>
        <dbReference type="Google" id="ProtNLM"/>
    </source>
</evidence>
<feature type="signal peptide" evidence="2">
    <location>
        <begin position="1"/>
        <end position="31"/>
    </location>
</feature>
<feature type="chain" id="PRO_5041309447" description="Secreted protein" evidence="2">
    <location>
        <begin position="32"/>
        <end position="104"/>
    </location>
</feature>
<reference evidence="3" key="1">
    <citation type="submission" date="2022-01" db="EMBL/GenBank/DDBJ databases">
        <title>Nocardioidaceae gen. sp. A5X3R13.</title>
        <authorList>
            <person name="Lopez Marin M.A."/>
            <person name="Uhlik O."/>
        </authorList>
    </citation>
    <scope>NUCLEOTIDE SEQUENCE</scope>
    <source>
        <strain evidence="3">A5X3R13</strain>
    </source>
</reference>
<protein>
    <recommendedName>
        <fullName evidence="5">Secreted protein</fullName>
    </recommendedName>
</protein>
<proteinExistence type="predicted"/>
<keyword evidence="2" id="KW-0732">Signal</keyword>
<keyword evidence="1" id="KW-0812">Transmembrane</keyword>
<dbReference type="Proteomes" id="UP001164390">
    <property type="component" value="Chromosome"/>
</dbReference>